<dbReference type="PROSITE" id="PS01047">
    <property type="entry name" value="HMA_1"/>
    <property type="match status" value="1"/>
</dbReference>
<reference evidence="3 4" key="1">
    <citation type="submission" date="2018-10" db="EMBL/GenBank/DDBJ databases">
        <title>Paraburkholderia sp. 7MK8-2, isolated from soil.</title>
        <authorList>
            <person name="Gao Z.-H."/>
            <person name="Qiu L.-H."/>
        </authorList>
    </citation>
    <scope>NUCLEOTIDE SEQUENCE [LARGE SCALE GENOMIC DNA]</scope>
    <source>
        <strain evidence="3 4">7MK8-2</strain>
    </source>
</reference>
<keyword evidence="1" id="KW-0479">Metal-binding</keyword>
<dbReference type="RefSeq" id="WP_121276491.1">
    <property type="nucleotide sequence ID" value="NZ_RBZV01000002.1"/>
</dbReference>
<dbReference type="InterPro" id="IPR000428">
    <property type="entry name" value="Cu-bd"/>
</dbReference>
<dbReference type="InterPro" id="IPR006121">
    <property type="entry name" value="HMA_dom"/>
</dbReference>
<feature type="domain" description="HMA" evidence="2">
    <location>
        <begin position="1"/>
        <end position="63"/>
    </location>
</feature>
<dbReference type="SUPFAM" id="SSF55008">
    <property type="entry name" value="HMA, heavy metal-associated domain"/>
    <property type="match status" value="1"/>
</dbReference>
<proteinExistence type="predicted"/>
<comment type="caution">
    <text evidence="3">The sequence shown here is derived from an EMBL/GenBank/DDBJ whole genome shotgun (WGS) entry which is preliminary data.</text>
</comment>
<accession>A0A494XIL2</accession>
<evidence type="ECO:0000313" key="4">
    <source>
        <dbReference type="Proteomes" id="UP000280434"/>
    </source>
</evidence>
<keyword evidence="4" id="KW-1185">Reference proteome</keyword>
<dbReference type="PRINTS" id="PR00944">
    <property type="entry name" value="CUEXPORT"/>
</dbReference>
<dbReference type="Gene3D" id="3.30.70.100">
    <property type="match status" value="1"/>
</dbReference>
<name>A0A494XIL2_9BURK</name>
<dbReference type="GO" id="GO:0005507">
    <property type="term" value="F:copper ion binding"/>
    <property type="evidence" value="ECO:0007669"/>
    <property type="project" value="InterPro"/>
</dbReference>
<sequence length="73" mass="7667">MIEFQVEGMSCQHCVAAVTKAIREQDGDARVDVQLQSGRVCVESNANIDALRAAIVDAGYTVTGTTSNAAGHD</sequence>
<dbReference type="Proteomes" id="UP000280434">
    <property type="component" value="Unassembled WGS sequence"/>
</dbReference>
<dbReference type="Pfam" id="PF00403">
    <property type="entry name" value="HMA"/>
    <property type="match status" value="1"/>
</dbReference>
<dbReference type="InterPro" id="IPR036163">
    <property type="entry name" value="HMA_dom_sf"/>
</dbReference>
<dbReference type="InterPro" id="IPR017969">
    <property type="entry name" value="Heavy-metal-associated_CS"/>
</dbReference>
<dbReference type="PROSITE" id="PS50846">
    <property type="entry name" value="HMA_2"/>
    <property type="match status" value="1"/>
</dbReference>
<dbReference type="AlphaFoldDB" id="A0A494XIL2"/>
<organism evidence="3 4">
    <name type="scientific">Trinickia fusca</name>
    <dbReference type="NCBI Taxonomy" id="2419777"/>
    <lineage>
        <taxon>Bacteria</taxon>
        <taxon>Pseudomonadati</taxon>
        <taxon>Pseudomonadota</taxon>
        <taxon>Betaproteobacteria</taxon>
        <taxon>Burkholderiales</taxon>
        <taxon>Burkholderiaceae</taxon>
        <taxon>Trinickia</taxon>
    </lineage>
</organism>
<dbReference type="OrthoDB" id="9813965at2"/>
<evidence type="ECO:0000256" key="1">
    <source>
        <dbReference type="ARBA" id="ARBA00022723"/>
    </source>
</evidence>
<dbReference type="EMBL" id="RBZV01000002">
    <property type="protein sequence ID" value="RKP50587.1"/>
    <property type="molecule type" value="Genomic_DNA"/>
</dbReference>
<dbReference type="CDD" id="cd00371">
    <property type="entry name" value="HMA"/>
    <property type="match status" value="1"/>
</dbReference>
<gene>
    <name evidence="3" type="ORF">D7S89_05655</name>
</gene>
<evidence type="ECO:0000259" key="2">
    <source>
        <dbReference type="PROSITE" id="PS50846"/>
    </source>
</evidence>
<evidence type="ECO:0000313" key="3">
    <source>
        <dbReference type="EMBL" id="RKP50587.1"/>
    </source>
</evidence>
<dbReference type="GO" id="GO:0006825">
    <property type="term" value="P:copper ion transport"/>
    <property type="evidence" value="ECO:0007669"/>
    <property type="project" value="InterPro"/>
</dbReference>
<protein>
    <submittedName>
        <fullName evidence="3">Copper chaperone</fullName>
    </submittedName>
</protein>